<name>A0A6J8CSQ1_MYTCO</name>
<feature type="compositionally biased region" description="Polar residues" evidence="1">
    <location>
        <begin position="109"/>
        <end position="133"/>
    </location>
</feature>
<evidence type="ECO:0000313" key="2">
    <source>
        <dbReference type="EMBL" id="CAC5399568.1"/>
    </source>
</evidence>
<dbReference type="AlphaFoldDB" id="A0A6J8CSQ1"/>
<organism evidence="2 3">
    <name type="scientific">Mytilus coruscus</name>
    <name type="common">Sea mussel</name>
    <dbReference type="NCBI Taxonomy" id="42192"/>
    <lineage>
        <taxon>Eukaryota</taxon>
        <taxon>Metazoa</taxon>
        <taxon>Spiralia</taxon>
        <taxon>Lophotrochozoa</taxon>
        <taxon>Mollusca</taxon>
        <taxon>Bivalvia</taxon>
        <taxon>Autobranchia</taxon>
        <taxon>Pteriomorphia</taxon>
        <taxon>Mytilida</taxon>
        <taxon>Mytiloidea</taxon>
        <taxon>Mytilidae</taxon>
        <taxon>Mytilinae</taxon>
        <taxon>Mytilus</taxon>
    </lineage>
</organism>
<evidence type="ECO:0000313" key="3">
    <source>
        <dbReference type="Proteomes" id="UP000507470"/>
    </source>
</evidence>
<dbReference type="Proteomes" id="UP000507470">
    <property type="component" value="Unassembled WGS sequence"/>
</dbReference>
<feature type="region of interest" description="Disordered" evidence="1">
    <location>
        <begin position="104"/>
        <end position="153"/>
    </location>
</feature>
<keyword evidence="3" id="KW-1185">Reference proteome</keyword>
<gene>
    <name evidence="2" type="ORF">MCOR_33815</name>
</gene>
<sequence length="174" mass="19391">MSQMEIEWENMGKQGYMSGPVRVRLFLDGIFHLTYDAIGVTLRIYDESSGSIKLNITVKEEYFEDMDMFVDVPGKHEGTNESFSFSPFTEDTVTMNTMSPTVVDAQGKSEGTNKSLSFSPFTEDTVTRNSMSPTAVDVQGKREGTNESLSFSPFTEANVPRNKMSPTAGYINMI</sequence>
<reference evidence="2 3" key="1">
    <citation type="submission" date="2020-06" db="EMBL/GenBank/DDBJ databases">
        <authorList>
            <person name="Li R."/>
            <person name="Bekaert M."/>
        </authorList>
    </citation>
    <scope>NUCLEOTIDE SEQUENCE [LARGE SCALE GENOMIC DNA]</scope>
    <source>
        <strain evidence="3">wild</strain>
    </source>
</reference>
<dbReference type="EMBL" id="CACVKT020006042">
    <property type="protein sequence ID" value="CAC5399568.1"/>
    <property type="molecule type" value="Genomic_DNA"/>
</dbReference>
<accession>A0A6J8CSQ1</accession>
<proteinExistence type="predicted"/>
<protein>
    <submittedName>
        <fullName evidence="2">Uncharacterized protein</fullName>
    </submittedName>
</protein>
<evidence type="ECO:0000256" key="1">
    <source>
        <dbReference type="SAM" id="MobiDB-lite"/>
    </source>
</evidence>